<keyword evidence="5" id="KW-0479">Metal-binding</keyword>
<proteinExistence type="inferred from homology"/>
<evidence type="ECO:0000256" key="6">
    <source>
        <dbReference type="ARBA" id="ARBA00022763"/>
    </source>
</evidence>
<evidence type="ECO:0000256" key="7">
    <source>
        <dbReference type="ARBA" id="ARBA00022801"/>
    </source>
</evidence>
<feature type="domain" description="Nudix hydrolase" evidence="13">
    <location>
        <begin position="5"/>
        <end position="144"/>
    </location>
</feature>
<keyword evidence="7 12" id="KW-0378">Hydrolase</keyword>
<comment type="catalytic activity">
    <reaction evidence="10">
        <text>8-oxo-dGTP + H2O = 8-oxo-dGMP + diphosphate + H(+)</text>
        <dbReference type="Rhea" id="RHEA:31575"/>
        <dbReference type="ChEBI" id="CHEBI:15377"/>
        <dbReference type="ChEBI" id="CHEBI:15378"/>
        <dbReference type="ChEBI" id="CHEBI:33019"/>
        <dbReference type="ChEBI" id="CHEBI:63224"/>
        <dbReference type="ChEBI" id="CHEBI:77896"/>
        <dbReference type="EC" id="3.6.1.55"/>
    </reaction>
</comment>
<reference evidence="15" key="1">
    <citation type="submission" date="2015-03" db="EMBL/GenBank/DDBJ databases">
        <title>Luteipulveratus halotolerans sp. nov., a novel actinobacterium (Dermacoccaceae) from Sarawak, Malaysia.</title>
        <authorList>
            <person name="Juboi H."/>
            <person name="Basik A."/>
            <person name="Shamsul S.S."/>
            <person name="Arnold P."/>
            <person name="Schmitt E.K."/>
            <person name="Sanglier J.-J."/>
            <person name="Yeo T."/>
        </authorList>
    </citation>
    <scope>NUCLEOTIDE SEQUENCE [LARGE SCALE GENOMIC DNA]</scope>
    <source>
        <strain evidence="15">C296001</strain>
    </source>
</reference>
<dbReference type="GO" id="GO:0008413">
    <property type="term" value="F:8-oxo-7,8-dihydroguanosine triphosphate pyrophosphatase activity"/>
    <property type="evidence" value="ECO:0007669"/>
    <property type="project" value="TreeGrafter"/>
</dbReference>
<keyword evidence="8" id="KW-0460">Magnesium</keyword>
<dbReference type="InterPro" id="IPR020476">
    <property type="entry name" value="Nudix_hydrolase"/>
</dbReference>
<evidence type="ECO:0000256" key="8">
    <source>
        <dbReference type="ARBA" id="ARBA00022842"/>
    </source>
</evidence>
<evidence type="ECO:0000313" key="14">
    <source>
        <dbReference type="EMBL" id="KNX36492.1"/>
    </source>
</evidence>
<dbReference type="InterPro" id="IPR000086">
    <property type="entry name" value="NUDIX_hydrolase_dom"/>
</dbReference>
<dbReference type="AlphaFoldDB" id="A0A0L6CFC2"/>
<dbReference type="GO" id="GO:0006281">
    <property type="term" value="P:DNA repair"/>
    <property type="evidence" value="ECO:0007669"/>
    <property type="project" value="UniProtKB-KW"/>
</dbReference>
<evidence type="ECO:0000256" key="2">
    <source>
        <dbReference type="ARBA" id="ARBA00005582"/>
    </source>
</evidence>
<keyword evidence="15" id="KW-1185">Reference proteome</keyword>
<gene>
    <name evidence="14" type="ORF">VV01_03915</name>
</gene>
<dbReference type="GO" id="GO:0035539">
    <property type="term" value="F:8-oxo-7,8-dihydrodeoxyguanosine triphosphate pyrophosphatase activity"/>
    <property type="evidence" value="ECO:0007669"/>
    <property type="project" value="UniProtKB-EC"/>
</dbReference>
<dbReference type="Pfam" id="PF00293">
    <property type="entry name" value="NUDIX"/>
    <property type="match status" value="1"/>
</dbReference>
<dbReference type="PROSITE" id="PS51462">
    <property type="entry name" value="NUDIX"/>
    <property type="match status" value="1"/>
</dbReference>
<sequence>MSPVTRRLVVGAALVDDLTRPTRLLAARRTEPSSLAGGWELPVGKVEPGEGLDQALHRELDEELGVQVELGEVVPGPLVGGTERGAWPLGDAYAMHVRLARIIHGTPRALAEHDALRWLEQTELYDVGWLRDDRPVIEAVQRLLASDG</sequence>
<evidence type="ECO:0000256" key="9">
    <source>
        <dbReference type="ARBA" id="ARBA00023204"/>
    </source>
</evidence>
<accession>A0A0L6CFC2</accession>
<dbReference type="CDD" id="cd03425">
    <property type="entry name" value="NUDIX_MutT_NudA_like"/>
    <property type="match status" value="1"/>
</dbReference>
<dbReference type="OrthoDB" id="9804442at2"/>
<dbReference type="GO" id="GO:0044715">
    <property type="term" value="F:8-oxo-dGDP phosphatase activity"/>
    <property type="evidence" value="ECO:0007669"/>
    <property type="project" value="TreeGrafter"/>
</dbReference>
<dbReference type="PANTHER" id="PTHR47707">
    <property type="entry name" value="8-OXO-DGTP DIPHOSPHATASE"/>
    <property type="match status" value="1"/>
</dbReference>
<keyword evidence="9" id="KW-0234">DNA repair</keyword>
<evidence type="ECO:0000256" key="5">
    <source>
        <dbReference type="ARBA" id="ARBA00022723"/>
    </source>
</evidence>
<protein>
    <recommendedName>
        <fullName evidence="11">8-oxo-dGTP diphosphatase</fullName>
        <ecNumber evidence="11">3.6.1.55</ecNumber>
    </recommendedName>
</protein>
<dbReference type="STRING" id="1631356.VV01_03915"/>
<evidence type="ECO:0000256" key="4">
    <source>
        <dbReference type="ARBA" id="ARBA00022705"/>
    </source>
</evidence>
<evidence type="ECO:0000256" key="11">
    <source>
        <dbReference type="ARBA" id="ARBA00038905"/>
    </source>
</evidence>
<dbReference type="Proteomes" id="UP000037397">
    <property type="component" value="Unassembled WGS sequence"/>
</dbReference>
<dbReference type="InterPro" id="IPR047127">
    <property type="entry name" value="MutT-like"/>
</dbReference>
<name>A0A0L6CFC2_9MICO</name>
<dbReference type="GO" id="GO:0006260">
    <property type="term" value="P:DNA replication"/>
    <property type="evidence" value="ECO:0007669"/>
    <property type="project" value="UniProtKB-KW"/>
</dbReference>
<dbReference type="GO" id="GO:0044716">
    <property type="term" value="F:8-oxo-GDP phosphatase activity"/>
    <property type="evidence" value="ECO:0007669"/>
    <property type="project" value="TreeGrafter"/>
</dbReference>
<comment type="caution">
    <text evidence="14">The sequence shown here is derived from an EMBL/GenBank/DDBJ whole genome shotgun (WGS) entry which is preliminary data.</text>
</comment>
<dbReference type="EMBL" id="LAIR01000002">
    <property type="protein sequence ID" value="KNX36492.1"/>
    <property type="molecule type" value="Genomic_DNA"/>
</dbReference>
<dbReference type="PROSITE" id="PS00893">
    <property type="entry name" value="NUDIX_BOX"/>
    <property type="match status" value="1"/>
</dbReference>
<evidence type="ECO:0000259" key="13">
    <source>
        <dbReference type="PROSITE" id="PS51462"/>
    </source>
</evidence>
<evidence type="ECO:0000313" key="15">
    <source>
        <dbReference type="Proteomes" id="UP000037397"/>
    </source>
</evidence>
<comment type="cofactor">
    <cofactor evidence="1">
        <name>Mg(2+)</name>
        <dbReference type="ChEBI" id="CHEBI:18420"/>
    </cofactor>
</comment>
<dbReference type="PRINTS" id="PR00502">
    <property type="entry name" value="NUDIXFAMILY"/>
</dbReference>
<dbReference type="InterPro" id="IPR015797">
    <property type="entry name" value="NUDIX_hydrolase-like_dom_sf"/>
</dbReference>
<evidence type="ECO:0000256" key="12">
    <source>
        <dbReference type="RuleBase" id="RU003476"/>
    </source>
</evidence>
<dbReference type="Gene3D" id="3.90.79.10">
    <property type="entry name" value="Nucleoside Triphosphate Pyrophosphohydrolase"/>
    <property type="match status" value="1"/>
</dbReference>
<comment type="similarity">
    <text evidence="2 12">Belongs to the Nudix hydrolase family.</text>
</comment>
<evidence type="ECO:0000256" key="3">
    <source>
        <dbReference type="ARBA" id="ARBA00022457"/>
    </source>
</evidence>
<keyword evidence="4" id="KW-0235">DNA replication</keyword>
<dbReference type="GO" id="GO:0046872">
    <property type="term" value="F:metal ion binding"/>
    <property type="evidence" value="ECO:0007669"/>
    <property type="project" value="UniProtKB-KW"/>
</dbReference>
<keyword evidence="3" id="KW-0515">Mutator protein</keyword>
<dbReference type="EC" id="3.6.1.55" evidence="11"/>
<dbReference type="SUPFAM" id="SSF55811">
    <property type="entry name" value="Nudix"/>
    <property type="match status" value="1"/>
</dbReference>
<dbReference type="InterPro" id="IPR020084">
    <property type="entry name" value="NUDIX_hydrolase_CS"/>
</dbReference>
<evidence type="ECO:0000256" key="1">
    <source>
        <dbReference type="ARBA" id="ARBA00001946"/>
    </source>
</evidence>
<keyword evidence="6" id="KW-0227">DNA damage</keyword>
<dbReference type="PANTHER" id="PTHR47707:SF1">
    <property type="entry name" value="NUDIX HYDROLASE FAMILY PROTEIN"/>
    <property type="match status" value="1"/>
</dbReference>
<evidence type="ECO:0000256" key="10">
    <source>
        <dbReference type="ARBA" id="ARBA00035861"/>
    </source>
</evidence>
<organism evidence="14 15">
    <name type="scientific">Luteipulveratus halotolerans</name>
    <dbReference type="NCBI Taxonomy" id="1631356"/>
    <lineage>
        <taxon>Bacteria</taxon>
        <taxon>Bacillati</taxon>
        <taxon>Actinomycetota</taxon>
        <taxon>Actinomycetes</taxon>
        <taxon>Micrococcales</taxon>
        <taxon>Dermacoccaceae</taxon>
        <taxon>Luteipulveratus</taxon>
    </lineage>
</organism>